<protein>
    <submittedName>
        <fullName evidence="2">Uncharacterized protein</fullName>
    </submittedName>
</protein>
<proteinExistence type="predicted"/>
<accession>A0A915JFE4</accession>
<reference evidence="2" key="1">
    <citation type="submission" date="2022-11" db="UniProtKB">
        <authorList>
            <consortium name="WormBaseParasite"/>
        </authorList>
    </citation>
    <scope>IDENTIFICATION</scope>
</reference>
<keyword evidence="1" id="KW-1185">Reference proteome</keyword>
<evidence type="ECO:0000313" key="1">
    <source>
        <dbReference type="Proteomes" id="UP000887565"/>
    </source>
</evidence>
<dbReference type="AlphaFoldDB" id="A0A915JFE4"/>
<name>A0A915JFE4_ROMCU</name>
<dbReference type="WBParaSite" id="nRc.2.0.1.t24271-RA">
    <property type="protein sequence ID" value="nRc.2.0.1.t24271-RA"/>
    <property type="gene ID" value="nRc.2.0.1.g24271"/>
</dbReference>
<dbReference type="Proteomes" id="UP000887565">
    <property type="component" value="Unplaced"/>
</dbReference>
<evidence type="ECO:0000313" key="2">
    <source>
        <dbReference type="WBParaSite" id="nRc.2.0.1.t24271-RA"/>
    </source>
</evidence>
<organism evidence="1 2">
    <name type="scientific">Romanomermis culicivorax</name>
    <name type="common">Nematode worm</name>
    <dbReference type="NCBI Taxonomy" id="13658"/>
    <lineage>
        <taxon>Eukaryota</taxon>
        <taxon>Metazoa</taxon>
        <taxon>Ecdysozoa</taxon>
        <taxon>Nematoda</taxon>
        <taxon>Enoplea</taxon>
        <taxon>Dorylaimia</taxon>
        <taxon>Mermithida</taxon>
        <taxon>Mermithoidea</taxon>
        <taxon>Mermithidae</taxon>
        <taxon>Romanomermis</taxon>
    </lineage>
</organism>
<sequence>MLVEPTLPESEIQMGKEVLGRVGMAMKAALQFEYALKSYTDPENMWLLLVIECCICGDPDNCVKDNWEKDSWVKDNW</sequence>